<evidence type="ECO:0000256" key="3">
    <source>
        <dbReference type="PROSITE-ProRule" id="PRU00169"/>
    </source>
</evidence>
<dbReference type="STRING" id="474950.SAMN05421771_1799"/>
<dbReference type="RefSeq" id="WP_089838562.1">
    <property type="nucleotide sequence ID" value="NZ_FOZL01000001.1"/>
</dbReference>
<dbReference type="PANTHER" id="PTHR43214">
    <property type="entry name" value="TWO-COMPONENT RESPONSE REGULATOR"/>
    <property type="match status" value="1"/>
</dbReference>
<proteinExistence type="predicted"/>
<dbReference type="PROSITE" id="PS50043">
    <property type="entry name" value="HTH_LUXR_2"/>
    <property type="match status" value="1"/>
</dbReference>
<organism evidence="6 7">
    <name type="scientific">Granulicella pectinivorans</name>
    <dbReference type="NCBI Taxonomy" id="474950"/>
    <lineage>
        <taxon>Bacteria</taxon>
        <taxon>Pseudomonadati</taxon>
        <taxon>Acidobacteriota</taxon>
        <taxon>Terriglobia</taxon>
        <taxon>Terriglobales</taxon>
        <taxon>Acidobacteriaceae</taxon>
        <taxon>Granulicella</taxon>
    </lineage>
</organism>
<evidence type="ECO:0000256" key="1">
    <source>
        <dbReference type="ARBA" id="ARBA00022553"/>
    </source>
</evidence>
<dbReference type="InterPro" id="IPR039420">
    <property type="entry name" value="WalR-like"/>
</dbReference>
<dbReference type="CDD" id="cd06170">
    <property type="entry name" value="LuxR_C_like"/>
    <property type="match status" value="1"/>
</dbReference>
<evidence type="ECO:0000313" key="7">
    <source>
        <dbReference type="Proteomes" id="UP000199024"/>
    </source>
</evidence>
<dbReference type="SUPFAM" id="SSF52172">
    <property type="entry name" value="CheY-like"/>
    <property type="match status" value="1"/>
</dbReference>
<reference evidence="6 7" key="1">
    <citation type="submission" date="2016-10" db="EMBL/GenBank/DDBJ databases">
        <authorList>
            <person name="de Groot N.N."/>
        </authorList>
    </citation>
    <scope>NUCLEOTIDE SEQUENCE [LARGE SCALE GENOMIC DNA]</scope>
    <source>
        <strain evidence="6 7">DSM 21001</strain>
    </source>
</reference>
<dbReference type="InterPro" id="IPR058245">
    <property type="entry name" value="NreC/VraR/RcsB-like_REC"/>
</dbReference>
<dbReference type="CDD" id="cd17535">
    <property type="entry name" value="REC_NarL-like"/>
    <property type="match status" value="1"/>
</dbReference>
<evidence type="ECO:0000313" key="6">
    <source>
        <dbReference type="EMBL" id="SFS10479.1"/>
    </source>
</evidence>
<dbReference type="InterPro" id="IPR001789">
    <property type="entry name" value="Sig_transdc_resp-reg_receiver"/>
</dbReference>
<dbReference type="InterPro" id="IPR000792">
    <property type="entry name" value="Tscrpt_reg_LuxR_C"/>
</dbReference>
<dbReference type="GO" id="GO:0003677">
    <property type="term" value="F:DNA binding"/>
    <property type="evidence" value="ECO:0007669"/>
    <property type="project" value="UniProtKB-KW"/>
</dbReference>
<dbReference type="PANTHER" id="PTHR43214:SF43">
    <property type="entry name" value="TWO-COMPONENT RESPONSE REGULATOR"/>
    <property type="match status" value="1"/>
</dbReference>
<dbReference type="SMART" id="SM00448">
    <property type="entry name" value="REC"/>
    <property type="match status" value="1"/>
</dbReference>
<dbReference type="InterPro" id="IPR016032">
    <property type="entry name" value="Sig_transdc_resp-reg_C-effctor"/>
</dbReference>
<dbReference type="AlphaFoldDB" id="A0A1I6M479"/>
<feature type="modified residue" description="4-aspartylphosphate" evidence="3">
    <location>
        <position position="56"/>
    </location>
</feature>
<dbReference type="OrthoDB" id="9779069at2"/>
<dbReference type="Pfam" id="PF00196">
    <property type="entry name" value="GerE"/>
    <property type="match status" value="1"/>
</dbReference>
<evidence type="ECO:0000256" key="2">
    <source>
        <dbReference type="ARBA" id="ARBA00023125"/>
    </source>
</evidence>
<dbReference type="SUPFAM" id="SSF46894">
    <property type="entry name" value="C-terminal effector domain of the bipartite response regulators"/>
    <property type="match status" value="1"/>
</dbReference>
<dbReference type="PROSITE" id="PS50110">
    <property type="entry name" value="RESPONSE_REGULATORY"/>
    <property type="match status" value="1"/>
</dbReference>
<evidence type="ECO:0000259" key="4">
    <source>
        <dbReference type="PROSITE" id="PS50043"/>
    </source>
</evidence>
<dbReference type="Gene3D" id="3.40.50.2300">
    <property type="match status" value="1"/>
</dbReference>
<accession>A0A1I6M479</accession>
<keyword evidence="7" id="KW-1185">Reference proteome</keyword>
<dbReference type="Proteomes" id="UP000199024">
    <property type="component" value="Unassembled WGS sequence"/>
</dbReference>
<dbReference type="EMBL" id="FOZL01000001">
    <property type="protein sequence ID" value="SFS10479.1"/>
    <property type="molecule type" value="Genomic_DNA"/>
</dbReference>
<gene>
    <name evidence="6" type="ORF">SAMN05421771_1799</name>
</gene>
<dbReference type="GO" id="GO:0006355">
    <property type="term" value="P:regulation of DNA-templated transcription"/>
    <property type="evidence" value="ECO:0007669"/>
    <property type="project" value="InterPro"/>
</dbReference>
<dbReference type="SMART" id="SM00421">
    <property type="entry name" value="HTH_LUXR"/>
    <property type="match status" value="1"/>
</dbReference>
<dbReference type="PRINTS" id="PR00038">
    <property type="entry name" value="HTHLUXR"/>
</dbReference>
<keyword evidence="2" id="KW-0238">DNA-binding</keyword>
<feature type="domain" description="Response regulatory" evidence="5">
    <location>
        <begin position="5"/>
        <end position="121"/>
    </location>
</feature>
<evidence type="ECO:0000259" key="5">
    <source>
        <dbReference type="PROSITE" id="PS50110"/>
    </source>
</evidence>
<dbReference type="GO" id="GO:0000160">
    <property type="term" value="P:phosphorelay signal transduction system"/>
    <property type="evidence" value="ECO:0007669"/>
    <property type="project" value="InterPro"/>
</dbReference>
<protein>
    <submittedName>
        <fullName evidence="6">Two component transcriptional regulator, LuxR family</fullName>
    </submittedName>
</protein>
<sequence>MRQIRVLLIEDHFLARMALQSVLAGHSQIRVIGEASDGEQGVELYRTLKPDVVILDLRLPRVSGFDVIRLLRKERQPARIVVLSNYHGSEDIYRAVRSGAMAYLTKDASGEELINAIQTVDRGLRYLPPAALDRLAERMPSVDLTPRETEVLLCITQGRSNREIAEQLHIAEKTVRIHVSSVLDKMGARDRTQATIYALQRGLVHLD</sequence>
<keyword evidence="1 3" id="KW-0597">Phosphoprotein</keyword>
<dbReference type="PROSITE" id="PS00622">
    <property type="entry name" value="HTH_LUXR_1"/>
    <property type="match status" value="1"/>
</dbReference>
<dbReference type="Pfam" id="PF00072">
    <property type="entry name" value="Response_reg"/>
    <property type="match status" value="1"/>
</dbReference>
<dbReference type="InterPro" id="IPR011006">
    <property type="entry name" value="CheY-like_superfamily"/>
</dbReference>
<name>A0A1I6M479_9BACT</name>
<feature type="domain" description="HTH luxR-type" evidence="4">
    <location>
        <begin position="137"/>
        <end position="202"/>
    </location>
</feature>